<keyword evidence="5 6" id="KW-0511">Multifunctional enzyme</keyword>
<sequence length="397" mass="43458">MQTLSGKRILLGITGGIAAYKCAELARTLIELGADIRVVMTQTATKFITPLTMQTISGYPISFSCSGKKYSMKHIELAKWPDLILLVPATANLIANMRVGIANDLLSTLILATNTPISIAPAMNQNMYLNRATQENLTILAERGINIWGPKSGKQACGNLGLGRMLEPIQLVERCEVFFQIKCLQGKSILISAGPTHEALDPVRYITNYSSGKMGYALAEAAKLFGAKVTLVSGPVSISKPKNITRISVKSALEMHQTILNHAIKHDVFISCAAVADYRPKTISSQKIKKTDNRTQMNIRLVKNPDIVADVGKLVKNRPFTVGFSAETQNIEKNTLDKLIKKNLDIICANNVACSNQGFNSDYNAITIYEKQKKTQLPLTSKTKLAKAILLYISECL</sequence>
<dbReference type="GO" id="GO:0046872">
    <property type="term" value="F:metal ion binding"/>
    <property type="evidence" value="ECO:0007669"/>
    <property type="project" value="UniProtKB-KW"/>
</dbReference>
<evidence type="ECO:0000256" key="1">
    <source>
        <dbReference type="ARBA" id="ARBA00022598"/>
    </source>
</evidence>
<comment type="catalytic activity">
    <reaction evidence="6 7">
        <text>(R)-4'-phosphopantothenate + L-cysteine + CTP = N-[(R)-4-phosphopantothenoyl]-L-cysteine + CMP + diphosphate + H(+)</text>
        <dbReference type="Rhea" id="RHEA:19397"/>
        <dbReference type="ChEBI" id="CHEBI:10986"/>
        <dbReference type="ChEBI" id="CHEBI:15378"/>
        <dbReference type="ChEBI" id="CHEBI:33019"/>
        <dbReference type="ChEBI" id="CHEBI:35235"/>
        <dbReference type="ChEBI" id="CHEBI:37563"/>
        <dbReference type="ChEBI" id="CHEBI:59458"/>
        <dbReference type="ChEBI" id="CHEBI:60377"/>
        <dbReference type="EC" id="6.3.2.5"/>
    </reaction>
</comment>
<dbReference type="PANTHER" id="PTHR14359">
    <property type="entry name" value="HOMO-OLIGOMERIC FLAVIN CONTAINING CYS DECARBOXYLASE FAMILY"/>
    <property type="match status" value="1"/>
</dbReference>
<comment type="function">
    <text evidence="6">Catalyzes two sequential steps in the biosynthesis of coenzyme A. In the first step cysteine is conjugated to 4'-phosphopantothenate to form 4-phosphopantothenoylcysteine. In the second step the latter compound is decarboxylated to form 4'-phosphopantotheine.</text>
</comment>
<dbReference type="AlphaFoldDB" id="S3DZ48"/>
<dbReference type="UniPathway" id="UPA00241">
    <property type="reaction ID" value="UER00353"/>
</dbReference>
<evidence type="ECO:0000256" key="7">
    <source>
        <dbReference type="RuleBase" id="RU364078"/>
    </source>
</evidence>
<dbReference type="InterPro" id="IPR036551">
    <property type="entry name" value="Flavin_trans-like"/>
</dbReference>
<comment type="caution">
    <text evidence="10">The sequence shown here is derived from an EMBL/GenBank/DDBJ whole genome shotgun (WGS) entry which is preliminary data.</text>
</comment>
<feature type="binding site" evidence="6">
    <location>
        <position position="287"/>
    </location>
    <ligand>
        <name>CTP</name>
        <dbReference type="ChEBI" id="CHEBI:37563"/>
    </ligand>
</feature>
<dbReference type="InterPro" id="IPR035929">
    <property type="entry name" value="CoaB-like_sf"/>
</dbReference>
<keyword evidence="1 6" id="KW-0436">Ligase</keyword>
<feature type="region of interest" description="Phosphopantothenate--cysteine ligase" evidence="6">
    <location>
        <begin position="189"/>
        <end position="397"/>
    </location>
</feature>
<dbReference type="RefSeq" id="WP_016503834.1">
    <property type="nucleotide sequence ID" value="NZ_AMSD01000002.1"/>
</dbReference>
<evidence type="ECO:0000313" key="11">
    <source>
        <dbReference type="Proteomes" id="UP000053688"/>
    </source>
</evidence>
<dbReference type="GO" id="GO:0071513">
    <property type="term" value="C:phosphopantothenoylcysteine decarboxylase complex"/>
    <property type="evidence" value="ECO:0007669"/>
    <property type="project" value="TreeGrafter"/>
</dbReference>
<comment type="caution">
    <text evidence="6">Lacks conserved residue(s) required for the propagation of feature annotation.</text>
</comment>
<feature type="binding site" evidence="6">
    <location>
        <position position="338"/>
    </location>
    <ligand>
        <name>CTP</name>
        <dbReference type="ChEBI" id="CHEBI:37563"/>
    </ligand>
</feature>
<evidence type="ECO:0000256" key="5">
    <source>
        <dbReference type="ARBA" id="ARBA00023268"/>
    </source>
</evidence>
<dbReference type="eggNOG" id="COG0452">
    <property type="taxonomic scope" value="Bacteria"/>
</dbReference>
<dbReference type="Pfam" id="PF04127">
    <property type="entry name" value="DFP"/>
    <property type="match status" value="1"/>
</dbReference>
<keyword evidence="2 6" id="KW-0288">FMN</keyword>
<organism evidence="10 11">
    <name type="scientific">Candidatus Photodesmus katoptron Akat1</name>
    <dbReference type="NCBI Taxonomy" id="1236703"/>
    <lineage>
        <taxon>Bacteria</taxon>
        <taxon>Pseudomonadati</taxon>
        <taxon>Pseudomonadota</taxon>
        <taxon>Gammaproteobacteria</taxon>
        <taxon>Vibrionales</taxon>
        <taxon>Vibrionaceae</taxon>
        <taxon>Candidatus Photodesmus</taxon>
    </lineage>
</organism>
<protein>
    <recommendedName>
        <fullName evidence="6">Coenzyme A biosynthesis bifunctional protein CoaBC</fullName>
    </recommendedName>
    <alternativeName>
        <fullName evidence="6">DNA/pantothenate metabolism flavoprotein</fullName>
    </alternativeName>
    <alternativeName>
        <fullName evidence="6">Phosphopantothenoylcysteine synthetase/decarboxylase</fullName>
        <shortName evidence="6">PPCS-PPCDC</shortName>
    </alternativeName>
    <domain>
        <recommendedName>
            <fullName evidence="6">Phosphopantothenoylcysteine decarboxylase</fullName>
            <shortName evidence="6">PPC decarboxylase</shortName>
            <shortName evidence="6">PPC-DC</shortName>
            <ecNumber evidence="6">4.1.1.36</ecNumber>
        </recommendedName>
        <alternativeName>
            <fullName evidence="6">CoaC</fullName>
        </alternativeName>
    </domain>
    <domain>
        <recommendedName>
            <fullName evidence="6">Phosphopantothenate--cysteine ligase</fullName>
            <ecNumber evidence="6">6.3.2.5</ecNumber>
        </recommendedName>
        <alternativeName>
            <fullName evidence="6">CoaB</fullName>
        </alternativeName>
        <alternativeName>
            <fullName evidence="6">Phosphopantothenoylcysteine synthetase</fullName>
            <shortName evidence="6">PPC synthetase</shortName>
            <shortName evidence="6">PPC-S</shortName>
        </alternativeName>
    </domain>
</protein>
<dbReference type="GO" id="GO:0004633">
    <property type="term" value="F:phosphopantothenoylcysteine decarboxylase activity"/>
    <property type="evidence" value="ECO:0007669"/>
    <property type="project" value="UniProtKB-UniRule"/>
</dbReference>
<evidence type="ECO:0000259" key="9">
    <source>
        <dbReference type="Pfam" id="PF04127"/>
    </source>
</evidence>
<dbReference type="NCBIfam" id="TIGR00521">
    <property type="entry name" value="coaBC_dfp"/>
    <property type="match status" value="1"/>
</dbReference>
<dbReference type="GO" id="GO:0010181">
    <property type="term" value="F:FMN binding"/>
    <property type="evidence" value="ECO:0007669"/>
    <property type="project" value="UniProtKB-UniRule"/>
</dbReference>
<dbReference type="Proteomes" id="UP000053688">
    <property type="component" value="Unassembled WGS sequence"/>
</dbReference>
<feature type="binding site" evidence="6">
    <location>
        <position position="277"/>
    </location>
    <ligand>
        <name>CTP</name>
        <dbReference type="ChEBI" id="CHEBI:37563"/>
    </ligand>
</feature>
<keyword evidence="3 6" id="KW-0210">Decarboxylase</keyword>
<dbReference type="PATRIC" id="fig|1236703.3.peg.501"/>
<keyword evidence="6 7" id="KW-0285">Flavoprotein</keyword>
<dbReference type="InterPro" id="IPR005252">
    <property type="entry name" value="CoaBC"/>
</dbReference>
<feature type="active site" description="Proton donor" evidence="6">
    <location>
        <position position="157"/>
    </location>
</feature>
<evidence type="ECO:0000256" key="2">
    <source>
        <dbReference type="ARBA" id="ARBA00022643"/>
    </source>
</evidence>
<dbReference type="GO" id="GO:0015937">
    <property type="term" value="P:coenzyme A biosynthetic process"/>
    <property type="evidence" value="ECO:0007669"/>
    <property type="project" value="UniProtKB-UniRule"/>
</dbReference>
<feature type="region of interest" description="Phosphopantothenoylcysteine decarboxylase" evidence="6">
    <location>
        <begin position="1"/>
        <end position="188"/>
    </location>
</feature>
<dbReference type="InterPro" id="IPR003382">
    <property type="entry name" value="Flavoprotein"/>
</dbReference>
<comment type="similarity">
    <text evidence="6 7">In the C-terminal section; belongs to the PPC synthetase family.</text>
</comment>
<gene>
    <name evidence="6" type="primary">coaBC</name>
    <name evidence="10" type="ORF">O1U_0499</name>
</gene>
<evidence type="ECO:0000256" key="6">
    <source>
        <dbReference type="HAMAP-Rule" id="MF_02225"/>
    </source>
</evidence>
<dbReference type="STRING" id="28176.CF66_7088"/>
<proteinExistence type="inferred from homology"/>
<dbReference type="HAMAP" id="MF_02225">
    <property type="entry name" value="CoaBC"/>
    <property type="match status" value="1"/>
</dbReference>
<keyword evidence="4 6" id="KW-0456">Lyase</keyword>
<comment type="function">
    <text evidence="7">Catalyzes two steps in the biosynthesis of coenzyme A. In the first step cysteine is conjugated to 4'-phosphopantothenate to form 4-phosphopantothenoylcysteine, in the latter compound is decarboxylated to form 4'-phosphopantotheine.</text>
</comment>
<dbReference type="EC" id="4.1.1.36" evidence="6"/>
<dbReference type="SUPFAM" id="SSF102645">
    <property type="entry name" value="CoaB-like"/>
    <property type="match status" value="1"/>
</dbReference>
<reference evidence="10 11" key="1">
    <citation type="journal article" date="2014" name="Environ. Microbiol.">
        <title>Genomic signatures of obligate host dependence in the luminous bacterial symbiont of a vertebrate.</title>
        <authorList>
            <person name="Hendry T.A."/>
            <person name="de Wet J.R."/>
            <person name="Dunlap P.V."/>
        </authorList>
    </citation>
    <scope>NUCLEOTIDE SEQUENCE [LARGE SCALE GENOMIC DNA]</scope>
    <source>
        <strain evidence="10 11">Akat1</strain>
    </source>
</reference>
<dbReference type="GO" id="GO:0004632">
    <property type="term" value="F:phosphopantothenate--cysteine ligase activity"/>
    <property type="evidence" value="ECO:0007669"/>
    <property type="project" value="UniProtKB-UniRule"/>
</dbReference>
<feature type="domain" description="DNA/pantothenate metabolism flavoprotein C-terminal" evidence="9">
    <location>
        <begin position="184"/>
        <end position="395"/>
    </location>
</feature>
<evidence type="ECO:0000256" key="3">
    <source>
        <dbReference type="ARBA" id="ARBA00022793"/>
    </source>
</evidence>
<dbReference type="PANTHER" id="PTHR14359:SF6">
    <property type="entry name" value="PHOSPHOPANTOTHENOYLCYSTEINE DECARBOXYLASE"/>
    <property type="match status" value="1"/>
</dbReference>
<feature type="binding site" evidence="6">
    <location>
        <position position="324"/>
    </location>
    <ligand>
        <name>CTP</name>
        <dbReference type="ChEBI" id="CHEBI:37563"/>
    </ligand>
</feature>
<dbReference type="Pfam" id="PF02441">
    <property type="entry name" value="Flavoprotein"/>
    <property type="match status" value="1"/>
</dbReference>
<dbReference type="Gene3D" id="3.40.50.10300">
    <property type="entry name" value="CoaB-like"/>
    <property type="match status" value="1"/>
</dbReference>
<keyword evidence="11" id="KW-1185">Reference proteome</keyword>
<comment type="similarity">
    <text evidence="6 7">In the N-terminal section; belongs to the HFCD (homo-oligomeric flavin containing Cys decarboxylase) superfamily.</text>
</comment>
<dbReference type="EC" id="6.3.2.5" evidence="6"/>
<feature type="binding site" evidence="6">
    <location>
        <position position="342"/>
    </location>
    <ligand>
        <name>CTP</name>
        <dbReference type="ChEBI" id="CHEBI:37563"/>
    </ligand>
</feature>
<dbReference type="GO" id="GO:0015941">
    <property type="term" value="P:pantothenate catabolic process"/>
    <property type="evidence" value="ECO:0007669"/>
    <property type="project" value="InterPro"/>
</dbReference>
<dbReference type="Gene3D" id="3.40.50.1950">
    <property type="entry name" value="Flavin prenyltransferase-like"/>
    <property type="match status" value="1"/>
</dbReference>
<dbReference type="InterPro" id="IPR007085">
    <property type="entry name" value="DNA/pantothenate-metab_flavo_C"/>
</dbReference>
<accession>S3DZ48</accession>
<comment type="pathway">
    <text evidence="6 7">Cofactor biosynthesis; coenzyme A biosynthesis; CoA from (R)-pantothenate: step 2/5.</text>
</comment>
<keyword evidence="6" id="KW-0479">Metal-binding</keyword>
<name>S3DZ48_9GAMM</name>
<comment type="catalytic activity">
    <reaction evidence="6 7">
        <text>N-[(R)-4-phosphopantothenoyl]-L-cysteine + H(+) = (R)-4'-phosphopantetheine + CO2</text>
        <dbReference type="Rhea" id="RHEA:16793"/>
        <dbReference type="ChEBI" id="CHEBI:15378"/>
        <dbReference type="ChEBI" id="CHEBI:16526"/>
        <dbReference type="ChEBI" id="CHEBI:59458"/>
        <dbReference type="ChEBI" id="CHEBI:61723"/>
        <dbReference type="EC" id="4.1.1.36"/>
    </reaction>
</comment>
<dbReference type="EMBL" id="AMSD01000002">
    <property type="protein sequence ID" value="EPE37201.1"/>
    <property type="molecule type" value="Genomic_DNA"/>
</dbReference>
<feature type="domain" description="Flavoprotein" evidence="8">
    <location>
        <begin position="7"/>
        <end position="175"/>
    </location>
</feature>
<evidence type="ECO:0000256" key="4">
    <source>
        <dbReference type="ARBA" id="ARBA00023239"/>
    </source>
</evidence>
<comment type="cofactor">
    <cofactor evidence="6">
        <name>FMN</name>
        <dbReference type="ChEBI" id="CHEBI:58210"/>
    </cofactor>
    <text evidence="6">Binds 1 FMN per subunit.</text>
</comment>
<evidence type="ECO:0000313" key="10">
    <source>
        <dbReference type="EMBL" id="EPE37201.1"/>
    </source>
</evidence>
<comment type="pathway">
    <text evidence="6 7">Cofactor biosynthesis; coenzyme A biosynthesis; CoA from (R)-pantothenate: step 3/5.</text>
</comment>
<keyword evidence="6" id="KW-0460">Magnesium</keyword>
<evidence type="ECO:0000259" key="8">
    <source>
        <dbReference type="Pfam" id="PF02441"/>
    </source>
</evidence>
<dbReference type="SUPFAM" id="SSF52507">
    <property type="entry name" value="Homo-oligomeric flavin-containing Cys decarboxylases, HFCD"/>
    <property type="match status" value="1"/>
</dbReference>
<feature type="binding site" evidence="6">
    <location>
        <begin position="305"/>
        <end position="308"/>
    </location>
    <ligand>
        <name>CTP</name>
        <dbReference type="ChEBI" id="CHEBI:37563"/>
    </ligand>
</feature>
<comment type="cofactor">
    <cofactor evidence="6">
        <name>Mg(2+)</name>
        <dbReference type="ChEBI" id="CHEBI:18420"/>
    </cofactor>
</comment>